<organism evidence="1 2">
    <name type="scientific">Lactuca saligna</name>
    <name type="common">Willowleaf lettuce</name>
    <dbReference type="NCBI Taxonomy" id="75948"/>
    <lineage>
        <taxon>Eukaryota</taxon>
        <taxon>Viridiplantae</taxon>
        <taxon>Streptophyta</taxon>
        <taxon>Embryophyta</taxon>
        <taxon>Tracheophyta</taxon>
        <taxon>Spermatophyta</taxon>
        <taxon>Magnoliopsida</taxon>
        <taxon>eudicotyledons</taxon>
        <taxon>Gunneridae</taxon>
        <taxon>Pentapetalae</taxon>
        <taxon>asterids</taxon>
        <taxon>campanulids</taxon>
        <taxon>Asterales</taxon>
        <taxon>Asteraceae</taxon>
        <taxon>Cichorioideae</taxon>
        <taxon>Cichorieae</taxon>
        <taxon>Lactucinae</taxon>
        <taxon>Lactuca</taxon>
    </lineage>
</organism>
<name>A0AA36EA61_LACSI</name>
<reference evidence="1" key="1">
    <citation type="submission" date="2023-04" db="EMBL/GenBank/DDBJ databases">
        <authorList>
            <person name="Vijverberg K."/>
            <person name="Xiong W."/>
            <person name="Schranz E."/>
        </authorList>
    </citation>
    <scope>NUCLEOTIDE SEQUENCE</scope>
</reference>
<dbReference type="InterPro" id="IPR027728">
    <property type="entry name" value="Topless_fam"/>
</dbReference>
<evidence type="ECO:0000313" key="2">
    <source>
        <dbReference type="Proteomes" id="UP001177003"/>
    </source>
</evidence>
<accession>A0AA36EA61</accession>
<protein>
    <submittedName>
        <fullName evidence="1">Uncharacterized protein</fullName>
    </submittedName>
</protein>
<sequence length="128" mass="14465">MRSFMWNDPIIDILTLEASHTGVAYSRNIVQIYSYHGGDDLRNHLEIEAHGGNLNNFAFSYPNEQLCIVTCGDGRLIKLRNFEVSLKNFFQSLESIAFLHTHCSAHGAVPYIWLYTLLTGAEVMDTAI</sequence>
<dbReference type="GO" id="GO:0006355">
    <property type="term" value="P:regulation of DNA-templated transcription"/>
    <property type="evidence" value="ECO:0007669"/>
    <property type="project" value="InterPro"/>
</dbReference>
<dbReference type="PANTHER" id="PTHR44083:SF36">
    <property type="entry name" value="LIS1 HOMOLOGY MOTIF PROTEIN-RELATED"/>
    <property type="match status" value="1"/>
</dbReference>
<dbReference type="PANTHER" id="PTHR44083">
    <property type="entry name" value="TOPLESS-RELATED PROTEIN 1-RELATED"/>
    <property type="match status" value="1"/>
</dbReference>
<dbReference type="EMBL" id="OX465082">
    <property type="protein sequence ID" value="CAI9288819.1"/>
    <property type="molecule type" value="Genomic_DNA"/>
</dbReference>
<proteinExistence type="predicted"/>
<dbReference type="Proteomes" id="UP001177003">
    <property type="component" value="Chromosome 6"/>
</dbReference>
<gene>
    <name evidence="1" type="ORF">LSALG_LOCUS28090</name>
</gene>
<evidence type="ECO:0000313" key="1">
    <source>
        <dbReference type="EMBL" id="CAI9288819.1"/>
    </source>
</evidence>
<keyword evidence="2" id="KW-1185">Reference proteome</keyword>
<dbReference type="AlphaFoldDB" id="A0AA36EA61"/>